<dbReference type="STRING" id="686832.A0A0C2YQ61"/>
<evidence type="ECO:0000256" key="1">
    <source>
        <dbReference type="SAM" id="MobiDB-lite"/>
    </source>
</evidence>
<feature type="region of interest" description="Disordered" evidence="1">
    <location>
        <begin position="1"/>
        <end position="25"/>
    </location>
</feature>
<protein>
    <recommendedName>
        <fullName evidence="4">HIT-type domain-containing protein</fullName>
    </recommendedName>
</protein>
<gene>
    <name evidence="2" type="ORF">M413DRAFT_18267</name>
</gene>
<evidence type="ECO:0000313" key="3">
    <source>
        <dbReference type="Proteomes" id="UP000053424"/>
    </source>
</evidence>
<evidence type="ECO:0000313" key="2">
    <source>
        <dbReference type="EMBL" id="KIM43137.1"/>
    </source>
</evidence>
<accession>A0A0C2YQ61</accession>
<reference evidence="3" key="2">
    <citation type="submission" date="2015-01" db="EMBL/GenBank/DDBJ databases">
        <title>Evolutionary Origins and Diversification of the Mycorrhizal Mutualists.</title>
        <authorList>
            <consortium name="DOE Joint Genome Institute"/>
            <consortium name="Mycorrhizal Genomics Consortium"/>
            <person name="Kohler A."/>
            <person name="Kuo A."/>
            <person name="Nagy L.G."/>
            <person name="Floudas D."/>
            <person name="Copeland A."/>
            <person name="Barry K.W."/>
            <person name="Cichocki N."/>
            <person name="Veneault-Fourrey C."/>
            <person name="LaButti K."/>
            <person name="Lindquist E.A."/>
            <person name="Lipzen A."/>
            <person name="Lundell T."/>
            <person name="Morin E."/>
            <person name="Murat C."/>
            <person name="Riley R."/>
            <person name="Ohm R."/>
            <person name="Sun H."/>
            <person name="Tunlid A."/>
            <person name="Henrissat B."/>
            <person name="Grigoriev I.V."/>
            <person name="Hibbett D.S."/>
            <person name="Martin F."/>
        </authorList>
    </citation>
    <scope>NUCLEOTIDE SEQUENCE [LARGE SCALE GENOMIC DNA]</scope>
    <source>
        <strain evidence="3">h7</strain>
    </source>
</reference>
<reference evidence="2 3" key="1">
    <citation type="submission" date="2014-04" db="EMBL/GenBank/DDBJ databases">
        <authorList>
            <consortium name="DOE Joint Genome Institute"/>
            <person name="Kuo A."/>
            <person name="Gay G."/>
            <person name="Dore J."/>
            <person name="Kohler A."/>
            <person name="Nagy L.G."/>
            <person name="Floudas D."/>
            <person name="Copeland A."/>
            <person name="Barry K.W."/>
            <person name="Cichocki N."/>
            <person name="Veneault-Fourrey C."/>
            <person name="LaButti K."/>
            <person name="Lindquist E.A."/>
            <person name="Lipzen A."/>
            <person name="Lundell T."/>
            <person name="Morin E."/>
            <person name="Murat C."/>
            <person name="Sun H."/>
            <person name="Tunlid A."/>
            <person name="Henrissat B."/>
            <person name="Grigoriev I.V."/>
            <person name="Hibbett D.S."/>
            <person name="Martin F."/>
            <person name="Nordberg H.P."/>
            <person name="Cantor M.N."/>
            <person name="Hua S.X."/>
        </authorList>
    </citation>
    <scope>NUCLEOTIDE SEQUENCE [LARGE SCALE GENOMIC DNA]</scope>
    <source>
        <strain evidence="3">h7</strain>
    </source>
</reference>
<name>A0A0C2YQ61_HEBCY</name>
<dbReference type="AlphaFoldDB" id="A0A0C2YQ61"/>
<evidence type="ECO:0008006" key="4">
    <source>
        <dbReference type="Google" id="ProtNLM"/>
    </source>
</evidence>
<dbReference type="HOGENOM" id="CLU_078306_0_0_1"/>
<sequence>MTATSTYQPYRTPDAMCSLNNPIRPRTRTRTSSLLSVSSTVSLGSIFEIAKAQSTSGVSQQPERHEAHGSFIPLRSATPTLRTFISYPASPNFRAPKKRRRVTFDDRVLVSSPEFWEPVEEQAAPQIPYITCTTPTPHLGTASPTSPSSNDLHPILAKLERKSRLCSQVVQCSTCKKPGRDFSRCPRCSDIWCSRPCRLVGGKRHTCSN</sequence>
<dbReference type="EMBL" id="KN831776">
    <property type="protein sequence ID" value="KIM43137.1"/>
    <property type="molecule type" value="Genomic_DNA"/>
</dbReference>
<dbReference type="OrthoDB" id="2526979at2759"/>
<organism evidence="2 3">
    <name type="scientific">Hebeloma cylindrosporum</name>
    <dbReference type="NCBI Taxonomy" id="76867"/>
    <lineage>
        <taxon>Eukaryota</taxon>
        <taxon>Fungi</taxon>
        <taxon>Dikarya</taxon>
        <taxon>Basidiomycota</taxon>
        <taxon>Agaricomycotina</taxon>
        <taxon>Agaricomycetes</taxon>
        <taxon>Agaricomycetidae</taxon>
        <taxon>Agaricales</taxon>
        <taxon>Agaricineae</taxon>
        <taxon>Hymenogastraceae</taxon>
        <taxon>Hebeloma</taxon>
    </lineage>
</organism>
<dbReference type="Proteomes" id="UP000053424">
    <property type="component" value="Unassembled WGS sequence"/>
</dbReference>
<keyword evidence="3" id="KW-1185">Reference proteome</keyword>
<proteinExistence type="predicted"/>